<name>A0A4R3KPP7_9SPHI</name>
<keyword evidence="3" id="KW-1185">Reference proteome</keyword>
<dbReference type="PROSITE" id="PS51471">
    <property type="entry name" value="FE2OG_OXY"/>
    <property type="match status" value="1"/>
</dbReference>
<dbReference type="EMBL" id="SMAD01000007">
    <property type="protein sequence ID" value="TCS86471.1"/>
    <property type="molecule type" value="Genomic_DNA"/>
</dbReference>
<dbReference type="OrthoDB" id="278699at2"/>
<dbReference type="InterPro" id="IPR027450">
    <property type="entry name" value="AlkB-like"/>
</dbReference>
<dbReference type="RefSeq" id="WP_132129489.1">
    <property type="nucleotide sequence ID" value="NZ_SMAD01000007.1"/>
</dbReference>
<keyword evidence="2" id="KW-0560">Oxidoreductase</keyword>
<keyword evidence="2" id="KW-0223">Dioxygenase</keyword>
<dbReference type="InterPro" id="IPR005123">
    <property type="entry name" value="Oxoglu/Fe-dep_dioxygenase_dom"/>
</dbReference>
<dbReference type="InterPro" id="IPR037151">
    <property type="entry name" value="AlkB-like_sf"/>
</dbReference>
<accession>A0A4R3KPP7</accession>
<dbReference type="AlphaFoldDB" id="A0A4R3KPP7"/>
<organism evidence="2 3">
    <name type="scientific">Anseongella ginsenosidimutans</name>
    <dbReference type="NCBI Taxonomy" id="496056"/>
    <lineage>
        <taxon>Bacteria</taxon>
        <taxon>Pseudomonadati</taxon>
        <taxon>Bacteroidota</taxon>
        <taxon>Sphingobacteriia</taxon>
        <taxon>Sphingobacteriales</taxon>
        <taxon>Sphingobacteriaceae</taxon>
        <taxon>Anseongella</taxon>
    </lineage>
</organism>
<dbReference type="PANTHER" id="PTHR12463:SF1">
    <property type="entry name" value="2-OXOGLUTARATE AND FE-DEPENDENT OXYGENASE FAMILY PROTEIN"/>
    <property type="match status" value="1"/>
</dbReference>
<sequence length="193" mass="22376">MLSLFPAVPELPEGFRYFPDFISPHEEAELLETVTGLELHPFLFQGFEARRKVKSYGHDYNFDSRTIQKGKEIPGGLKQLIAKVADWLSMAFEDFAEVLVTEYPPGAVINWHRDAPPFDVIAGVSLLSNADFRFRPYDKNKRGRQHIMRMNLERRSLYIIQGEARSEWEHSIAPVTEPRYSVTLRTLRNKLTH</sequence>
<reference evidence="2 3" key="1">
    <citation type="submission" date="2019-03" db="EMBL/GenBank/DDBJ databases">
        <title>Genomic Encyclopedia of Type Strains, Phase IV (KMG-IV): sequencing the most valuable type-strain genomes for metagenomic binning, comparative biology and taxonomic classification.</title>
        <authorList>
            <person name="Goeker M."/>
        </authorList>
    </citation>
    <scope>NUCLEOTIDE SEQUENCE [LARGE SCALE GENOMIC DNA]</scope>
    <source>
        <strain evidence="2 3">DSM 21100</strain>
    </source>
</reference>
<evidence type="ECO:0000259" key="1">
    <source>
        <dbReference type="PROSITE" id="PS51471"/>
    </source>
</evidence>
<protein>
    <submittedName>
        <fullName evidence="2">Alkylated DNA repair dioxygenase AlkB</fullName>
    </submittedName>
</protein>
<feature type="domain" description="Fe2OG dioxygenase" evidence="1">
    <location>
        <begin position="94"/>
        <end position="188"/>
    </location>
</feature>
<dbReference type="Gene3D" id="2.60.120.590">
    <property type="entry name" value="Alpha-ketoglutarate-dependent dioxygenase AlkB-like"/>
    <property type="match status" value="1"/>
</dbReference>
<dbReference type="InterPro" id="IPR032857">
    <property type="entry name" value="ALKBH4"/>
</dbReference>
<dbReference type="GO" id="GO:0051213">
    <property type="term" value="F:dioxygenase activity"/>
    <property type="evidence" value="ECO:0007669"/>
    <property type="project" value="UniProtKB-KW"/>
</dbReference>
<comment type="caution">
    <text evidence="2">The sequence shown here is derived from an EMBL/GenBank/DDBJ whole genome shotgun (WGS) entry which is preliminary data.</text>
</comment>
<proteinExistence type="predicted"/>
<dbReference type="SUPFAM" id="SSF51197">
    <property type="entry name" value="Clavaminate synthase-like"/>
    <property type="match status" value="1"/>
</dbReference>
<evidence type="ECO:0000313" key="2">
    <source>
        <dbReference type="EMBL" id="TCS86471.1"/>
    </source>
</evidence>
<gene>
    <name evidence="2" type="ORF">EDD80_1074</name>
</gene>
<dbReference type="GO" id="GO:0070988">
    <property type="term" value="P:demethylation"/>
    <property type="evidence" value="ECO:0007669"/>
    <property type="project" value="InterPro"/>
</dbReference>
<dbReference type="Pfam" id="PF13532">
    <property type="entry name" value="2OG-FeII_Oxy_2"/>
    <property type="match status" value="1"/>
</dbReference>
<dbReference type="Proteomes" id="UP000295807">
    <property type="component" value="Unassembled WGS sequence"/>
</dbReference>
<evidence type="ECO:0000313" key="3">
    <source>
        <dbReference type="Proteomes" id="UP000295807"/>
    </source>
</evidence>
<dbReference type="PANTHER" id="PTHR12463">
    <property type="entry name" value="OXYGENASE-RELATED"/>
    <property type="match status" value="1"/>
</dbReference>
<dbReference type="GO" id="GO:0032451">
    <property type="term" value="F:demethylase activity"/>
    <property type="evidence" value="ECO:0007669"/>
    <property type="project" value="TreeGrafter"/>
</dbReference>